<feature type="region of interest" description="Disordered" evidence="1">
    <location>
        <begin position="1"/>
        <end position="20"/>
    </location>
</feature>
<dbReference type="AlphaFoldDB" id="A0AAE0D4V3"/>
<evidence type="ECO:0000256" key="1">
    <source>
        <dbReference type="SAM" id="MobiDB-lite"/>
    </source>
</evidence>
<proteinExistence type="predicted"/>
<dbReference type="Proteomes" id="UP001281614">
    <property type="component" value="Unassembled WGS sequence"/>
</dbReference>
<reference evidence="2" key="1">
    <citation type="submission" date="2023-02" db="EMBL/GenBank/DDBJ databases">
        <title>Colletotrichum kahawae CIFC_Que2 genome sequencing and assembly.</title>
        <authorList>
            <person name="Baroncelli R."/>
        </authorList>
    </citation>
    <scope>NUCLEOTIDE SEQUENCE</scope>
    <source>
        <strain evidence="2">CIFC_Que2</strain>
    </source>
</reference>
<protein>
    <submittedName>
        <fullName evidence="2">Uncharacterized protein</fullName>
    </submittedName>
</protein>
<accession>A0AAE0D4V3</accession>
<sequence length="225" mass="25485">MSAPDPSDASGIWPPPQAPMQLLETPPQKYLSQPGRCLYWTLQGPLNSAIFVMPNNLDPDAPREAYFQQTLSGTSWHPIAQEPVTEQPVASLTVQEVHLSDWQNEWYTMNQEGFDEDVQPAPEDFPPEFKPLVVTASSPGGFVTVHDFVSAVHPWLMDQRDQILRARNVEDEGYTPGPDQRLLVAADSPESLSVEDEQGQLGTLRWLFEGYRRTEQQRQQEQEQQ</sequence>
<gene>
    <name evidence="2" type="ORF">CKAH01_17359</name>
</gene>
<keyword evidence="3" id="KW-1185">Reference proteome</keyword>
<evidence type="ECO:0000313" key="3">
    <source>
        <dbReference type="Proteomes" id="UP001281614"/>
    </source>
</evidence>
<dbReference type="EMBL" id="VYYT01000224">
    <property type="protein sequence ID" value="KAK2754763.1"/>
    <property type="molecule type" value="Genomic_DNA"/>
</dbReference>
<comment type="caution">
    <text evidence="2">The sequence shown here is derived from an EMBL/GenBank/DDBJ whole genome shotgun (WGS) entry which is preliminary data.</text>
</comment>
<organism evidence="2 3">
    <name type="scientific">Colletotrichum kahawae</name>
    <name type="common">Coffee berry disease fungus</name>
    <dbReference type="NCBI Taxonomy" id="34407"/>
    <lineage>
        <taxon>Eukaryota</taxon>
        <taxon>Fungi</taxon>
        <taxon>Dikarya</taxon>
        <taxon>Ascomycota</taxon>
        <taxon>Pezizomycotina</taxon>
        <taxon>Sordariomycetes</taxon>
        <taxon>Hypocreomycetidae</taxon>
        <taxon>Glomerellales</taxon>
        <taxon>Glomerellaceae</taxon>
        <taxon>Colletotrichum</taxon>
        <taxon>Colletotrichum gloeosporioides species complex</taxon>
    </lineage>
</organism>
<name>A0AAE0D4V3_COLKA</name>
<evidence type="ECO:0000313" key="2">
    <source>
        <dbReference type="EMBL" id="KAK2754763.1"/>
    </source>
</evidence>